<organism evidence="8 9">
    <name type="scientific">Candidatus Hoaglandella endobia</name>
    <dbReference type="NCBI Taxonomy" id="1778263"/>
    <lineage>
        <taxon>Bacteria</taxon>
        <taxon>Pseudomonadati</taxon>
        <taxon>Pseudomonadota</taxon>
        <taxon>Gammaproteobacteria</taxon>
        <taxon>Enterobacterales</taxon>
        <taxon>Enterobacteriaceae</taxon>
        <taxon>Candidatus Hoaglandella</taxon>
    </lineage>
</organism>
<evidence type="ECO:0000313" key="9">
    <source>
        <dbReference type="Proteomes" id="UP000095477"/>
    </source>
</evidence>
<dbReference type="PRINTS" id="PR00690">
    <property type="entry name" value="ADHESNFAMILY"/>
</dbReference>
<reference evidence="9" key="1">
    <citation type="submission" date="2016-01" db="EMBL/GenBank/DDBJ databases">
        <authorList>
            <person name="Husnik F."/>
        </authorList>
    </citation>
    <scope>NUCLEOTIDE SEQUENCE [LARGE SCALE GENOMIC DNA]</scope>
</reference>
<dbReference type="RefSeq" id="WP_067567374.1">
    <property type="nucleotide sequence ID" value="NZ_LN999835.1"/>
</dbReference>
<evidence type="ECO:0000256" key="5">
    <source>
        <dbReference type="ARBA" id="ARBA00022729"/>
    </source>
</evidence>
<evidence type="ECO:0000256" key="1">
    <source>
        <dbReference type="ARBA" id="ARBA00004196"/>
    </source>
</evidence>
<dbReference type="AlphaFoldDB" id="A0A143WTE6"/>
<dbReference type="Proteomes" id="UP000095477">
    <property type="component" value="Chromosome I"/>
</dbReference>
<comment type="similarity">
    <text evidence="2 6">Belongs to the bacterial solute-binding protein 9 family.</text>
</comment>
<dbReference type="EMBL" id="LN999835">
    <property type="protein sequence ID" value="CUX97017.1"/>
    <property type="molecule type" value="Genomic_DNA"/>
</dbReference>
<evidence type="ECO:0000256" key="3">
    <source>
        <dbReference type="ARBA" id="ARBA00022448"/>
    </source>
</evidence>
<keyword evidence="8" id="KW-0449">Lipoprotein</keyword>
<sequence precursor="true">MKKRITLSCCMAITLILSSQVAVAKIVNAVASFSVLADIVSQVGGEHVKVTALVGDNSDPHAFEPAPKDSQALVKADVVFVSGLGFDGWIDRLVTASGYNKGKLITASAGVNIQKIDKNGQTITDPHAWNSMHNGVIYARNVMNALITANCQDAGYFRQRGEAYIQLLEKLDSWAKKQFADIPQEKRKVLTSHEAFGYFGAEYGVHFLAPVGFSTETESSASNVAQLIDQLKYEQVKTYFIENQTDQRLVKQIASASSSQLGGELYPEGLSNINGPASTYVEAFCYNVTIVVDSLK</sequence>
<dbReference type="PANTHER" id="PTHR42953">
    <property type="entry name" value="HIGH-AFFINITY ZINC UPTAKE SYSTEM PROTEIN ZNUA-RELATED"/>
    <property type="match status" value="1"/>
</dbReference>
<dbReference type="GO" id="GO:0030313">
    <property type="term" value="C:cell envelope"/>
    <property type="evidence" value="ECO:0007669"/>
    <property type="project" value="UniProtKB-SubCell"/>
</dbReference>
<feature type="chain" id="PRO_5007513686" evidence="7">
    <location>
        <begin position="25"/>
        <end position="296"/>
    </location>
</feature>
<feature type="signal peptide" evidence="7">
    <location>
        <begin position="1"/>
        <end position="24"/>
    </location>
</feature>
<dbReference type="PANTHER" id="PTHR42953:SF1">
    <property type="entry name" value="METAL-BINDING PROTEIN HI_0362-RELATED"/>
    <property type="match status" value="1"/>
</dbReference>
<dbReference type="Pfam" id="PF01297">
    <property type="entry name" value="ZnuA"/>
    <property type="match status" value="1"/>
</dbReference>
<dbReference type="InterPro" id="IPR006129">
    <property type="entry name" value="AdhesinB"/>
</dbReference>
<dbReference type="InterPro" id="IPR006128">
    <property type="entry name" value="Lipoprotein_PsaA-like"/>
</dbReference>
<dbReference type="GO" id="GO:0030001">
    <property type="term" value="P:metal ion transport"/>
    <property type="evidence" value="ECO:0007669"/>
    <property type="project" value="InterPro"/>
</dbReference>
<evidence type="ECO:0000256" key="4">
    <source>
        <dbReference type="ARBA" id="ARBA00022723"/>
    </source>
</evidence>
<dbReference type="InterPro" id="IPR050492">
    <property type="entry name" value="Bact_metal-bind_prot9"/>
</dbReference>
<dbReference type="GO" id="GO:0046872">
    <property type="term" value="F:metal ion binding"/>
    <property type="evidence" value="ECO:0007669"/>
    <property type="project" value="UniProtKB-KW"/>
</dbReference>
<dbReference type="SUPFAM" id="SSF53807">
    <property type="entry name" value="Helical backbone' metal receptor"/>
    <property type="match status" value="1"/>
</dbReference>
<keyword evidence="3 6" id="KW-0813">Transport</keyword>
<dbReference type="InterPro" id="IPR006127">
    <property type="entry name" value="ZnuA-like"/>
</dbReference>
<dbReference type="KEGG" id="hed:TPER_HE00065"/>
<evidence type="ECO:0000256" key="2">
    <source>
        <dbReference type="ARBA" id="ARBA00011028"/>
    </source>
</evidence>
<dbReference type="STRING" id="1778263.TPER_HE00065"/>
<accession>A0A143WTE6</accession>
<dbReference type="OrthoDB" id="9793396at2"/>
<dbReference type="Gene3D" id="3.40.50.1980">
    <property type="entry name" value="Nitrogenase molybdenum iron protein domain"/>
    <property type="match status" value="2"/>
</dbReference>
<dbReference type="PATRIC" id="fig|1778263.3.peg.67"/>
<protein>
    <submittedName>
        <fullName evidence="8">Manganese ABC transporter substrate-binding lipoprotein</fullName>
    </submittedName>
</protein>
<keyword evidence="9" id="KW-1185">Reference proteome</keyword>
<evidence type="ECO:0000256" key="7">
    <source>
        <dbReference type="SAM" id="SignalP"/>
    </source>
</evidence>
<dbReference type="PRINTS" id="PR00691">
    <property type="entry name" value="ADHESINB"/>
</dbReference>
<evidence type="ECO:0000256" key="6">
    <source>
        <dbReference type="RuleBase" id="RU003512"/>
    </source>
</evidence>
<keyword evidence="4" id="KW-0479">Metal-binding</keyword>
<evidence type="ECO:0000313" key="8">
    <source>
        <dbReference type="EMBL" id="CUX97017.1"/>
    </source>
</evidence>
<keyword evidence="5 7" id="KW-0732">Signal</keyword>
<name>A0A143WTE6_9ENTR</name>
<dbReference type="GO" id="GO:0007155">
    <property type="term" value="P:cell adhesion"/>
    <property type="evidence" value="ECO:0007669"/>
    <property type="project" value="InterPro"/>
</dbReference>
<gene>
    <name evidence="8" type="primary">fimA</name>
    <name evidence="8" type="ORF">TPER_HE00065</name>
</gene>
<proteinExistence type="inferred from homology"/>
<comment type="subcellular location">
    <subcellularLocation>
        <location evidence="1">Cell envelope</location>
    </subcellularLocation>
</comment>